<accession>A0ABY7VSE2</accession>
<name>A0ABY7VSE2_9BACT</name>
<keyword evidence="5" id="KW-0663">Pyridoxal phosphate</keyword>
<evidence type="ECO:0000313" key="7">
    <source>
        <dbReference type="EMBL" id="WDE96158.1"/>
    </source>
</evidence>
<evidence type="ECO:0000256" key="4">
    <source>
        <dbReference type="ARBA" id="ARBA00022679"/>
    </source>
</evidence>
<dbReference type="GO" id="GO:0008483">
    <property type="term" value="F:transaminase activity"/>
    <property type="evidence" value="ECO:0007669"/>
    <property type="project" value="UniProtKB-KW"/>
</dbReference>
<feature type="domain" description="Aminotransferase class I/classII large" evidence="6">
    <location>
        <begin position="67"/>
        <end position="417"/>
    </location>
</feature>
<dbReference type="Proteomes" id="UP001214250">
    <property type="component" value="Chromosome 1"/>
</dbReference>
<dbReference type="InterPro" id="IPR004839">
    <property type="entry name" value="Aminotransferase_I/II_large"/>
</dbReference>
<dbReference type="SUPFAM" id="SSF53383">
    <property type="entry name" value="PLP-dependent transferases"/>
    <property type="match status" value="1"/>
</dbReference>
<comment type="cofactor">
    <cofactor evidence="1">
        <name>pyridoxal 5'-phosphate</name>
        <dbReference type="ChEBI" id="CHEBI:597326"/>
    </cofactor>
</comment>
<evidence type="ECO:0000256" key="5">
    <source>
        <dbReference type="ARBA" id="ARBA00022898"/>
    </source>
</evidence>
<reference evidence="7 8" key="1">
    <citation type="submission" date="2023-02" db="EMBL/GenBank/DDBJ databases">
        <title>Genome sequence of Lentisphaera profundi SAORIC-696.</title>
        <authorList>
            <person name="Kim e."/>
            <person name="Cho J.-C."/>
            <person name="Choi A."/>
            <person name="Kang I."/>
        </authorList>
    </citation>
    <scope>NUCLEOTIDE SEQUENCE [LARGE SCALE GENOMIC DNA]</scope>
    <source>
        <strain evidence="7 8">SAORIC-696</strain>
    </source>
</reference>
<evidence type="ECO:0000313" key="8">
    <source>
        <dbReference type="Proteomes" id="UP001214250"/>
    </source>
</evidence>
<keyword evidence="3 7" id="KW-0032">Aminotransferase</keyword>
<comment type="similarity">
    <text evidence="2">Belongs to the class-I pyridoxal-phosphate-dependent aminotransferase family.</text>
</comment>
<keyword evidence="4" id="KW-0808">Transferase</keyword>
<evidence type="ECO:0000259" key="6">
    <source>
        <dbReference type="Pfam" id="PF00155"/>
    </source>
</evidence>
<evidence type="ECO:0000256" key="2">
    <source>
        <dbReference type="ARBA" id="ARBA00007441"/>
    </source>
</evidence>
<evidence type="ECO:0000256" key="1">
    <source>
        <dbReference type="ARBA" id="ARBA00001933"/>
    </source>
</evidence>
<dbReference type="PANTHER" id="PTHR46383">
    <property type="entry name" value="ASPARTATE AMINOTRANSFERASE"/>
    <property type="match status" value="1"/>
</dbReference>
<keyword evidence="8" id="KW-1185">Reference proteome</keyword>
<dbReference type="EMBL" id="CP117811">
    <property type="protein sequence ID" value="WDE96158.1"/>
    <property type="molecule type" value="Genomic_DNA"/>
</dbReference>
<protein>
    <submittedName>
        <fullName evidence="7">Aminotransferase class I/II-fold pyridoxal phosphate-dependent enzyme</fullName>
    </submittedName>
</protein>
<organism evidence="7 8">
    <name type="scientific">Lentisphaera profundi</name>
    <dbReference type="NCBI Taxonomy" id="1658616"/>
    <lineage>
        <taxon>Bacteria</taxon>
        <taxon>Pseudomonadati</taxon>
        <taxon>Lentisphaerota</taxon>
        <taxon>Lentisphaeria</taxon>
        <taxon>Lentisphaerales</taxon>
        <taxon>Lentisphaeraceae</taxon>
        <taxon>Lentisphaera</taxon>
    </lineage>
</organism>
<dbReference type="PANTHER" id="PTHR46383:SF1">
    <property type="entry name" value="ASPARTATE AMINOTRANSFERASE"/>
    <property type="match status" value="1"/>
</dbReference>
<dbReference type="Gene3D" id="3.90.1150.10">
    <property type="entry name" value="Aspartate Aminotransferase, domain 1"/>
    <property type="match status" value="1"/>
</dbReference>
<dbReference type="Pfam" id="PF00155">
    <property type="entry name" value="Aminotran_1_2"/>
    <property type="match status" value="1"/>
</dbReference>
<dbReference type="RefSeq" id="WP_274150233.1">
    <property type="nucleotide sequence ID" value="NZ_CP117811.1"/>
</dbReference>
<dbReference type="InterPro" id="IPR015424">
    <property type="entry name" value="PyrdxlP-dep_Trfase"/>
</dbReference>
<dbReference type="InterPro" id="IPR015422">
    <property type="entry name" value="PyrdxlP-dep_Trfase_small"/>
</dbReference>
<sequence length="438" mass="48269">MSPLAAKLNEQITASNPHVLEMLSDYGKRIFFPSAGILAQSAEAKADAHLYNATIGIATEGGKAMGLDSITEQVNDIENAEYLPYAPSPGLPALRNKWQELQLEKNPSMVGKVASSPVVTNALTHGISLAGSLFMNPGETLVLSDHFWGNYNLYFNVTLGVNMEFFTLFNEDGTFNSQSYKETLLKAAKGKDQITTILNFPNNPTGYSVLKQDVDGILDAVKAVADTGTNVVVLCDDAYFGLFFEEDVLKESLFGYFSDLHERVLAVKVDGATKEDYVWGLRCGFLTYAAKGLETAGLKALEQKTGGAIRATVSNISHLSQRIVLKAFSNSDYARQKQEKFDIMKARYEKVKEVLSDSRFAEYFSPYPYNSGYFMTMKLEHGLDANEYRQYLLKNKGIGTISIGAANIRVAFSCTEESHLADLFDKMYEAASEMVAAK</sequence>
<dbReference type="InterPro" id="IPR050596">
    <property type="entry name" value="AspAT/PAT-like"/>
</dbReference>
<dbReference type="CDD" id="cd00609">
    <property type="entry name" value="AAT_like"/>
    <property type="match status" value="1"/>
</dbReference>
<dbReference type="InterPro" id="IPR015421">
    <property type="entry name" value="PyrdxlP-dep_Trfase_major"/>
</dbReference>
<dbReference type="Gene3D" id="3.40.640.10">
    <property type="entry name" value="Type I PLP-dependent aspartate aminotransferase-like (Major domain)"/>
    <property type="match status" value="1"/>
</dbReference>
<evidence type="ECO:0000256" key="3">
    <source>
        <dbReference type="ARBA" id="ARBA00022576"/>
    </source>
</evidence>
<gene>
    <name evidence="7" type="ORF">PQO03_10575</name>
</gene>
<proteinExistence type="inferred from homology"/>
<dbReference type="NCBIfam" id="NF006388">
    <property type="entry name" value="PRK08637.1"/>
    <property type="match status" value="1"/>
</dbReference>